<dbReference type="CDD" id="cd05387">
    <property type="entry name" value="BY-kinase"/>
    <property type="match status" value="1"/>
</dbReference>
<keyword evidence="4" id="KW-0808">Transferase</keyword>
<name>A0A933SDA2_UNCEI</name>
<dbReference type="InterPro" id="IPR033756">
    <property type="entry name" value="YlxH/NBP35"/>
</dbReference>
<organism evidence="4 5">
    <name type="scientific">Eiseniibacteriota bacterium</name>
    <dbReference type="NCBI Taxonomy" id="2212470"/>
    <lineage>
        <taxon>Bacteria</taxon>
        <taxon>Candidatus Eiseniibacteriota</taxon>
    </lineage>
</organism>
<feature type="region of interest" description="Disordered" evidence="3">
    <location>
        <begin position="15"/>
        <end position="55"/>
    </location>
</feature>
<gene>
    <name evidence="4" type="ORF">HZA61_13155</name>
</gene>
<dbReference type="Gene3D" id="3.40.50.300">
    <property type="entry name" value="P-loop containing nucleotide triphosphate hydrolases"/>
    <property type="match status" value="1"/>
</dbReference>
<evidence type="ECO:0000313" key="4">
    <source>
        <dbReference type="EMBL" id="MBI5170431.1"/>
    </source>
</evidence>
<sequence>MTRIFDALKKAEAAREAATPAGGPVTPLHASPSHAPARPAMPRPVGDHGPLPLLGSVEMTDETMREMAALRVSLESAMRDRNPRVIMFLSPQGGEGTSTVTLQFAQALARDPGVRPVLVDVNVRRPTYDLDSSVRGAIISANVAPRGAEPPAVSSNLFVVPCPEDVRRTGLYQPSTLRQVLDASVTGFDWVLLDGPPVLESPDASALGALADGVVLVVQAGRTKRPVLTRAADLLRKAGARVMGSVLNRRVLEIPEFIYRRI</sequence>
<dbReference type="GO" id="GO:0004713">
    <property type="term" value="F:protein tyrosine kinase activity"/>
    <property type="evidence" value="ECO:0007669"/>
    <property type="project" value="TreeGrafter"/>
</dbReference>
<dbReference type="AlphaFoldDB" id="A0A933SDA2"/>
<keyword evidence="4" id="KW-0418">Kinase</keyword>
<dbReference type="Proteomes" id="UP000696931">
    <property type="component" value="Unassembled WGS sequence"/>
</dbReference>
<dbReference type="InterPro" id="IPR005702">
    <property type="entry name" value="Wzc-like_C"/>
</dbReference>
<dbReference type="SUPFAM" id="SSF52540">
    <property type="entry name" value="P-loop containing nucleoside triphosphate hydrolases"/>
    <property type="match status" value="1"/>
</dbReference>
<evidence type="ECO:0000256" key="1">
    <source>
        <dbReference type="ARBA" id="ARBA00022741"/>
    </source>
</evidence>
<dbReference type="GO" id="GO:0005524">
    <property type="term" value="F:ATP binding"/>
    <property type="evidence" value="ECO:0007669"/>
    <property type="project" value="UniProtKB-KW"/>
</dbReference>
<keyword evidence="1" id="KW-0547">Nucleotide-binding</keyword>
<proteinExistence type="predicted"/>
<accession>A0A933SDA2</accession>
<evidence type="ECO:0000313" key="5">
    <source>
        <dbReference type="Proteomes" id="UP000696931"/>
    </source>
</evidence>
<keyword evidence="2" id="KW-0067">ATP-binding</keyword>
<protein>
    <submittedName>
        <fullName evidence="4">CpsD/CapB family tyrosine-protein kinase</fullName>
    </submittedName>
</protein>
<reference evidence="4" key="1">
    <citation type="submission" date="2020-07" db="EMBL/GenBank/DDBJ databases">
        <title>Huge and variable diversity of episymbiotic CPR bacteria and DPANN archaea in groundwater ecosystems.</title>
        <authorList>
            <person name="He C.Y."/>
            <person name="Keren R."/>
            <person name="Whittaker M."/>
            <person name="Farag I.F."/>
            <person name="Doudna J."/>
            <person name="Cate J.H.D."/>
            <person name="Banfield J.F."/>
        </authorList>
    </citation>
    <scope>NUCLEOTIDE SEQUENCE</scope>
    <source>
        <strain evidence="4">NC_groundwater_1813_Pr3_B-0.1um_71_17</strain>
    </source>
</reference>
<dbReference type="PANTHER" id="PTHR32309:SF13">
    <property type="entry name" value="FERRIC ENTEROBACTIN TRANSPORT PROTEIN FEPE"/>
    <property type="match status" value="1"/>
</dbReference>
<dbReference type="GO" id="GO:0005886">
    <property type="term" value="C:plasma membrane"/>
    <property type="evidence" value="ECO:0007669"/>
    <property type="project" value="TreeGrafter"/>
</dbReference>
<comment type="caution">
    <text evidence="4">The sequence shown here is derived from an EMBL/GenBank/DDBJ whole genome shotgun (WGS) entry which is preliminary data.</text>
</comment>
<evidence type="ECO:0000256" key="3">
    <source>
        <dbReference type="SAM" id="MobiDB-lite"/>
    </source>
</evidence>
<feature type="compositionally biased region" description="Low complexity" evidence="3">
    <location>
        <begin position="16"/>
        <end position="44"/>
    </location>
</feature>
<dbReference type="InterPro" id="IPR050445">
    <property type="entry name" value="Bact_polysacc_biosynth/exp"/>
</dbReference>
<dbReference type="InterPro" id="IPR027417">
    <property type="entry name" value="P-loop_NTPase"/>
</dbReference>
<dbReference type="PANTHER" id="PTHR32309">
    <property type="entry name" value="TYROSINE-PROTEIN KINASE"/>
    <property type="match status" value="1"/>
</dbReference>
<evidence type="ECO:0000256" key="2">
    <source>
        <dbReference type="ARBA" id="ARBA00022840"/>
    </source>
</evidence>
<dbReference type="EMBL" id="JACRIW010000092">
    <property type="protein sequence ID" value="MBI5170431.1"/>
    <property type="molecule type" value="Genomic_DNA"/>
</dbReference>
<dbReference type="Pfam" id="PF10609">
    <property type="entry name" value="ParA"/>
    <property type="match status" value="1"/>
</dbReference>